<keyword evidence="5" id="KW-0677">Repeat</keyword>
<evidence type="ECO:0000256" key="6">
    <source>
        <dbReference type="ARBA" id="ARBA00022989"/>
    </source>
</evidence>
<dbReference type="InterPro" id="IPR046956">
    <property type="entry name" value="RLP23-like"/>
</dbReference>
<evidence type="ECO:0000313" key="12">
    <source>
        <dbReference type="Proteomes" id="UP001153069"/>
    </source>
</evidence>
<dbReference type="OrthoDB" id="46005at2759"/>
<dbReference type="SUPFAM" id="SSF52047">
    <property type="entry name" value="RNI-like"/>
    <property type="match status" value="1"/>
</dbReference>
<evidence type="ECO:0000256" key="9">
    <source>
        <dbReference type="SAM" id="MobiDB-lite"/>
    </source>
</evidence>
<evidence type="ECO:0000256" key="2">
    <source>
        <dbReference type="ARBA" id="ARBA00022614"/>
    </source>
</evidence>
<keyword evidence="2" id="KW-0433">Leucine-rich repeat</keyword>
<evidence type="ECO:0000256" key="4">
    <source>
        <dbReference type="ARBA" id="ARBA00022729"/>
    </source>
</evidence>
<dbReference type="GO" id="GO:0016020">
    <property type="term" value="C:membrane"/>
    <property type="evidence" value="ECO:0007669"/>
    <property type="project" value="UniProtKB-SubCell"/>
</dbReference>
<keyword evidence="4" id="KW-0732">Signal</keyword>
<keyword evidence="3 10" id="KW-0812">Transmembrane</keyword>
<proteinExistence type="predicted"/>
<organism evidence="11 12">
    <name type="scientific">Seminavis robusta</name>
    <dbReference type="NCBI Taxonomy" id="568900"/>
    <lineage>
        <taxon>Eukaryota</taxon>
        <taxon>Sar</taxon>
        <taxon>Stramenopiles</taxon>
        <taxon>Ochrophyta</taxon>
        <taxon>Bacillariophyta</taxon>
        <taxon>Bacillariophyceae</taxon>
        <taxon>Bacillariophycidae</taxon>
        <taxon>Naviculales</taxon>
        <taxon>Naviculaceae</taxon>
        <taxon>Seminavis</taxon>
    </lineage>
</organism>
<comment type="subcellular location">
    <subcellularLocation>
        <location evidence="1">Membrane</location>
    </subcellularLocation>
</comment>
<feature type="compositionally biased region" description="Polar residues" evidence="9">
    <location>
        <begin position="48"/>
        <end position="57"/>
    </location>
</feature>
<evidence type="ECO:0000256" key="1">
    <source>
        <dbReference type="ARBA" id="ARBA00004370"/>
    </source>
</evidence>
<dbReference type="PANTHER" id="PTHR48063:SF112">
    <property type="entry name" value="RECEPTOR LIKE PROTEIN 30-LIKE"/>
    <property type="match status" value="1"/>
</dbReference>
<comment type="caution">
    <text evidence="11">The sequence shown here is derived from an EMBL/GenBank/DDBJ whole genome shotgun (WGS) entry which is preliminary data.</text>
</comment>
<dbReference type="AlphaFoldDB" id="A0A9N8HSD6"/>
<reference evidence="11" key="1">
    <citation type="submission" date="2020-06" db="EMBL/GenBank/DDBJ databases">
        <authorList>
            <consortium name="Plant Systems Biology data submission"/>
        </authorList>
    </citation>
    <scope>NUCLEOTIDE SEQUENCE</scope>
    <source>
        <strain evidence="11">D6</strain>
    </source>
</reference>
<feature type="region of interest" description="Disordered" evidence="9">
    <location>
        <begin position="36"/>
        <end position="57"/>
    </location>
</feature>
<name>A0A9N8HSD6_9STRA</name>
<dbReference type="Pfam" id="PF00560">
    <property type="entry name" value="LRR_1"/>
    <property type="match status" value="2"/>
</dbReference>
<keyword evidence="6 10" id="KW-1133">Transmembrane helix</keyword>
<feature type="transmembrane region" description="Helical" evidence="10">
    <location>
        <begin position="6"/>
        <end position="29"/>
    </location>
</feature>
<dbReference type="Gene3D" id="3.80.10.10">
    <property type="entry name" value="Ribonuclease Inhibitor"/>
    <property type="match status" value="1"/>
</dbReference>
<evidence type="ECO:0000256" key="10">
    <source>
        <dbReference type="SAM" id="Phobius"/>
    </source>
</evidence>
<protein>
    <submittedName>
        <fullName evidence="11">Leucine rich repeat</fullName>
    </submittedName>
</protein>
<dbReference type="FunFam" id="3.80.10.10:FF:000041">
    <property type="entry name" value="LRR receptor-like serine/threonine-protein kinase ERECTA"/>
    <property type="match status" value="1"/>
</dbReference>
<keyword evidence="8" id="KW-0325">Glycoprotein</keyword>
<evidence type="ECO:0000256" key="8">
    <source>
        <dbReference type="ARBA" id="ARBA00023180"/>
    </source>
</evidence>
<evidence type="ECO:0000256" key="7">
    <source>
        <dbReference type="ARBA" id="ARBA00023136"/>
    </source>
</evidence>
<keyword evidence="12" id="KW-1185">Reference proteome</keyword>
<evidence type="ECO:0000313" key="11">
    <source>
        <dbReference type="EMBL" id="CAB9523060.1"/>
    </source>
</evidence>
<dbReference type="PANTHER" id="PTHR48063">
    <property type="entry name" value="LRR RECEPTOR-LIKE KINASE"/>
    <property type="match status" value="1"/>
</dbReference>
<accession>A0A9N8HSD6</accession>
<evidence type="ECO:0000256" key="5">
    <source>
        <dbReference type="ARBA" id="ARBA00022737"/>
    </source>
</evidence>
<dbReference type="EMBL" id="CAICTM010001370">
    <property type="protein sequence ID" value="CAB9523060.1"/>
    <property type="molecule type" value="Genomic_DNA"/>
</dbReference>
<gene>
    <name evidence="11" type="ORF">SEMRO_1372_G267140.1</name>
</gene>
<keyword evidence="7 10" id="KW-0472">Membrane</keyword>
<sequence length="480" mass="52242">MQKPTLAAFFFTAAAVLLVVIIIIPVVVVKKDKDAGSSSALRGPIGTETPSLASPSGSESYLAVLDFLRATLPEYLQEELEQGDVDSPQLQAAQWLADHDNLTEVLSLDLSDSHQQILQRYSLATFYFALGGDEWDFCGGKVHCNGIRAPWLSAVDECNWAFIRCNDQGLITQINWHAEVWNGEHLIPGFKNNMVGTVPQEVSLLTSLEVFVLTENSVGVDLDRVFQNTTSMVRLWASGNVLDGTFPVQLLQNNPNLREVNLAGNWDLHGPVLGVAGHPSLQELILDDTSVDGTLQDMIMVDNTTSIYQANLRVLRLNNTQVSGTIPSAISQLTKLSVLDLGSTNLDGPLPKELFYLTDLSLLVVGNVGLSGTIPDAVANLTHLSELDLSFNAFEGTVPEEIEALNFTLMDLFLNNNEFTGSVPVAFNFLTALETLTIQNNDLTGSISAAVCAERGLRYQQLATLVVPCQVECKCCDKCE</sequence>
<dbReference type="InterPro" id="IPR032675">
    <property type="entry name" value="LRR_dom_sf"/>
</dbReference>
<evidence type="ECO:0000256" key="3">
    <source>
        <dbReference type="ARBA" id="ARBA00022692"/>
    </source>
</evidence>
<dbReference type="Proteomes" id="UP001153069">
    <property type="component" value="Unassembled WGS sequence"/>
</dbReference>
<dbReference type="InterPro" id="IPR001611">
    <property type="entry name" value="Leu-rich_rpt"/>
</dbReference>